<feature type="domain" description="Tetrapyrrole methylase" evidence="2">
    <location>
        <begin position="8"/>
        <end position="200"/>
    </location>
</feature>
<dbReference type="EMBL" id="WJHE01000036">
    <property type="protein sequence ID" value="MST31317.1"/>
    <property type="molecule type" value="Genomic_DNA"/>
</dbReference>
<comment type="caution">
    <text evidence="4">The sequence shown here is derived from an EMBL/GenBank/DDBJ whole genome shotgun (WGS) entry which is preliminary data.</text>
</comment>
<dbReference type="InterPro" id="IPR004518">
    <property type="entry name" value="MazG-like_dom"/>
</dbReference>
<evidence type="ECO:0000259" key="3">
    <source>
        <dbReference type="Pfam" id="PF03819"/>
    </source>
</evidence>
<evidence type="ECO:0000313" key="5">
    <source>
        <dbReference type="Proteomes" id="UP000437736"/>
    </source>
</evidence>
<reference evidence="4 5" key="1">
    <citation type="submission" date="2019-11" db="EMBL/GenBank/DDBJ databases">
        <title>Acidiferrimicrobium australis gen. nov., sp. nov., an acidophilic and obligately heterotrophic, member of the Actinobacteria that catalyses dissimilatory oxido- reduction of iron isolated from metal-rich acidic water in Chile.</title>
        <authorList>
            <person name="Gonzalez D."/>
            <person name="Huber K."/>
            <person name="Hedrich S."/>
            <person name="Rojas-Villalobos C."/>
            <person name="Quatrini R."/>
            <person name="Dinamarca M.A."/>
            <person name="Schwarz A."/>
            <person name="Canales C."/>
            <person name="Nancucheo I."/>
        </authorList>
    </citation>
    <scope>NUCLEOTIDE SEQUENCE [LARGE SCALE GENOMIC DNA]</scope>
    <source>
        <strain evidence="4 5">USS-CCA1</strain>
    </source>
</reference>
<dbReference type="SUPFAM" id="SSF53790">
    <property type="entry name" value="Tetrapyrrole methylase"/>
    <property type="match status" value="1"/>
</dbReference>
<dbReference type="EC" id="3.6.1.9" evidence="4"/>
<name>A0ABW9QPR1_9ACTN</name>
<dbReference type="PANTHER" id="PTHR30522">
    <property type="entry name" value="NUCLEOSIDE TRIPHOSPHATE PYROPHOSPHOHYDROLASE"/>
    <property type="match status" value="1"/>
</dbReference>
<dbReference type="Pfam" id="PF03819">
    <property type="entry name" value="MazG"/>
    <property type="match status" value="1"/>
</dbReference>
<dbReference type="Proteomes" id="UP000437736">
    <property type="component" value="Unassembled WGS sequence"/>
</dbReference>
<keyword evidence="4" id="KW-0378">Hydrolase</keyword>
<dbReference type="CDD" id="cd11528">
    <property type="entry name" value="NTP-PPase_MazG_Nterm"/>
    <property type="match status" value="1"/>
</dbReference>
<evidence type="ECO:0000259" key="2">
    <source>
        <dbReference type="Pfam" id="PF00590"/>
    </source>
</evidence>
<protein>
    <submittedName>
        <fullName evidence="4">Nucleoside triphosphate pyrophosphohydrolase</fullName>
        <ecNumber evidence="4">3.6.1.9</ecNumber>
    </submittedName>
</protein>
<dbReference type="Gene3D" id="1.10.287.1080">
    <property type="entry name" value="MazG-like"/>
    <property type="match status" value="2"/>
</dbReference>
<dbReference type="GO" id="GO:0047429">
    <property type="term" value="F:nucleoside triphosphate diphosphatase activity"/>
    <property type="evidence" value="ECO:0007669"/>
    <property type="project" value="UniProtKB-EC"/>
</dbReference>
<feature type="region of interest" description="Disordered" evidence="1">
    <location>
        <begin position="328"/>
        <end position="351"/>
    </location>
</feature>
<sequence length="491" mass="52566">MVTPVAGRIVVVGLGPGDPGLVTAATLAAVDAIPVRYLRTARHPSAHLVGKARSFDDRYEAAARIEDVYDGIVATLREEAARHGEVLYAVPGSPLVAERTVELLRAGGSGREVRVLPALSFLDLAWERLGVDPVAAGVRLVDGHRFEVEAAGAAGPLLVGQTDRRLVLSEIKLSVDGDPGPVVVLQRLGLPDEAVTEVAWSDLDRAVEPDHLTCLWIPRLAEPVAGEVARLVALTRDLRSRCDWDRAQTHASLRRHLLGEAYEVLDAIDELPSDDGWELLEEELGDLLFQIAFHAQLAGEEGRFGFADVARGIHDKLVARHPHLFGLDEDGTADSSDRSWEERKRREKGRTSVLDGIPTSLPALAGAEKLQRRAAGIGLDWEGADAVWAVVEGELAELREADEAPEGPAREAAVEAEVGDVLFSVVNLARKLGADAELALRAAAARFASRVTAVEGLAAEQGLDQAALAALDPDAADRLWQEAKRRAGTGA</sequence>
<dbReference type="CDD" id="cd11723">
    <property type="entry name" value="YabN_N_like"/>
    <property type="match status" value="1"/>
</dbReference>
<feature type="compositionally biased region" description="Basic and acidic residues" evidence="1">
    <location>
        <begin position="335"/>
        <end position="344"/>
    </location>
</feature>
<gene>
    <name evidence="4" type="primary">mazG</name>
    <name evidence="4" type="ORF">GHK86_01040</name>
</gene>
<feature type="domain" description="NTP pyrophosphohydrolase MazG-like" evidence="3">
    <location>
        <begin position="248"/>
        <end position="325"/>
    </location>
</feature>
<dbReference type="InterPro" id="IPR011551">
    <property type="entry name" value="NTP_PyrPHydrolase_MazG"/>
</dbReference>
<dbReference type="SUPFAM" id="SSF101386">
    <property type="entry name" value="all-alpha NTP pyrophosphatases"/>
    <property type="match status" value="2"/>
</dbReference>
<dbReference type="InterPro" id="IPR035013">
    <property type="entry name" value="YabN_N"/>
</dbReference>
<dbReference type="InterPro" id="IPR048015">
    <property type="entry name" value="NTP-PPase_MazG-like_N"/>
</dbReference>
<dbReference type="InterPro" id="IPR048011">
    <property type="entry name" value="NTP-PPase_MazG-like_C"/>
</dbReference>
<dbReference type="CDD" id="cd11529">
    <property type="entry name" value="NTP-PPase_MazG_Cterm"/>
    <property type="match status" value="1"/>
</dbReference>
<dbReference type="NCBIfam" id="TIGR00444">
    <property type="entry name" value="mazG"/>
    <property type="match status" value="1"/>
</dbReference>
<dbReference type="PANTHER" id="PTHR30522:SF0">
    <property type="entry name" value="NUCLEOSIDE TRIPHOSPHATE PYROPHOSPHOHYDROLASE"/>
    <property type="match status" value="1"/>
</dbReference>
<organism evidence="4 5">
    <name type="scientific">Acidiferrimicrobium australe</name>
    <dbReference type="NCBI Taxonomy" id="2664430"/>
    <lineage>
        <taxon>Bacteria</taxon>
        <taxon>Bacillati</taxon>
        <taxon>Actinomycetota</taxon>
        <taxon>Acidimicrobiia</taxon>
        <taxon>Acidimicrobiales</taxon>
        <taxon>Acidimicrobiaceae</taxon>
        <taxon>Acidiferrimicrobium</taxon>
    </lineage>
</organism>
<dbReference type="InterPro" id="IPR035996">
    <property type="entry name" value="4pyrrol_Methylase_sf"/>
</dbReference>
<dbReference type="InterPro" id="IPR000878">
    <property type="entry name" value="4pyrrol_Mease"/>
</dbReference>
<dbReference type="NCBIfam" id="NF007113">
    <property type="entry name" value="PRK09562.1"/>
    <property type="match status" value="1"/>
</dbReference>
<dbReference type="InterPro" id="IPR014777">
    <property type="entry name" value="4pyrrole_Mease_sub1"/>
</dbReference>
<evidence type="ECO:0000313" key="4">
    <source>
        <dbReference type="EMBL" id="MST31317.1"/>
    </source>
</evidence>
<accession>A0ABW9QPR1</accession>
<dbReference type="Pfam" id="PF00590">
    <property type="entry name" value="TP_methylase"/>
    <property type="match status" value="1"/>
</dbReference>
<dbReference type="Gene3D" id="3.40.1010.10">
    <property type="entry name" value="Cobalt-precorrin-4 Transmethylase, Domain 1"/>
    <property type="match status" value="1"/>
</dbReference>
<proteinExistence type="predicted"/>
<keyword evidence="5" id="KW-1185">Reference proteome</keyword>
<evidence type="ECO:0000256" key="1">
    <source>
        <dbReference type="SAM" id="MobiDB-lite"/>
    </source>
</evidence>